<name>A0ABP9BJH7_9GAMM</name>
<dbReference type="EMBL" id="BAABJE010000010">
    <property type="protein sequence ID" value="GAA4795372.1"/>
    <property type="molecule type" value="Genomic_DNA"/>
</dbReference>
<protein>
    <submittedName>
        <fullName evidence="1">Uncharacterized protein</fullName>
    </submittedName>
</protein>
<sequence>MLYTTIGRYSVSLSSSPDVINRHTREFAVVTKRLTTHESRGDYVAIGIADARLGEDPLVEGQYYPGPASGFHPGILIIPETDIVFIGVGTNVIVYSMAPISEIVHIQTEAGFWCWKRHGTSVLMCAELEIAVWSINGQKR</sequence>
<keyword evidence="2" id="KW-1185">Reference proteome</keyword>
<evidence type="ECO:0000313" key="2">
    <source>
        <dbReference type="Proteomes" id="UP001499959"/>
    </source>
</evidence>
<comment type="caution">
    <text evidence="1">The sequence shown here is derived from an EMBL/GenBank/DDBJ whole genome shotgun (WGS) entry which is preliminary data.</text>
</comment>
<gene>
    <name evidence="1" type="ORF">GCM10023307_21420</name>
</gene>
<organism evidence="1 2">
    <name type="scientific">Lysobacter hankyongensis</name>
    <dbReference type="NCBI Taxonomy" id="1176535"/>
    <lineage>
        <taxon>Bacteria</taxon>
        <taxon>Pseudomonadati</taxon>
        <taxon>Pseudomonadota</taxon>
        <taxon>Gammaproteobacteria</taxon>
        <taxon>Lysobacterales</taxon>
        <taxon>Lysobacteraceae</taxon>
        <taxon>Lysobacter</taxon>
    </lineage>
</organism>
<dbReference type="RefSeq" id="WP_345303312.1">
    <property type="nucleotide sequence ID" value="NZ_BAABJE010000010.1"/>
</dbReference>
<evidence type="ECO:0000313" key="1">
    <source>
        <dbReference type="EMBL" id="GAA4795372.1"/>
    </source>
</evidence>
<dbReference type="Proteomes" id="UP001499959">
    <property type="component" value="Unassembled WGS sequence"/>
</dbReference>
<reference evidence="2" key="1">
    <citation type="journal article" date="2019" name="Int. J. Syst. Evol. Microbiol.">
        <title>The Global Catalogue of Microorganisms (GCM) 10K type strain sequencing project: providing services to taxonomists for standard genome sequencing and annotation.</title>
        <authorList>
            <consortium name="The Broad Institute Genomics Platform"/>
            <consortium name="The Broad Institute Genome Sequencing Center for Infectious Disease"/>
            <person name="Wu L."/>
            <person name="Ma J."/>
        </authorList>
    </citation>
    <scope>NUCLEOTIDE SEQUENCE [LARGE SCALE GENOMIC DNA]</scope>
    <source>
        <strain evidence="2">JCM 18204</strain>
    </source>
</reference>
<accession>A0ABP9BJH7</accession>
<proteinExistence type="predicted"/>